<proteinExistence type="predicted"/>
<dbReference type="Proteomes" id="UP000033980">
    <property type="component" value="Unassembled WGS sequence"/>
</dbReference>
<comment type="caution">
    <text evidence="2">The sequence shown here is derived from an EMBL/GenBank/DDBJ whole genome shotgun (WGS) entry which is preliminary data.</text>
</comment>
<reference evidence="2 3" key="1">
    <citation type="journal article" date="2015" name="Nature">
        <title>rRNA introns, odd ribosomes, and small enigmatic genomes across a large radiation of phyla.</title>
        <authorList>
            <person name="Brown C.T."/>
            <person name="Hug L.A."/>
            <person name="Thomas B.C."/>
            <person name="Sharon I."/>
            <person name="Castelle C.J."/>
            <person name="Singh A."/>
            <person name="Wilkins M.J."/>
            <person name="Williams K.H."/>
            <person name="Banfield J.F."/>
        </authorList>
    </citation>
    <scope>NUCLEOTIDE SEQUENCE [LARGE SCALE GENOMIC DNA]</scope>
</reference>
<dbReference type="AlphaFoldDB" id="A0A0G1D654"/>
<dbReference type="Gene3D" id="2.120.10.30">
    <property type="entry name" value="TolB, C-terminal domain"/>
    <property type="match status" value="1"/>
</dbReference>
<name>A0A0G1D654_9BACT</name>
<keyword evidence="1" id="KW-1133">Transmembrane helix</keyword>
<dbReference type="SUPFAM" id="SSF50969">
    <property type="entry name" value="YVTN repeat-like/Quinoprotein amine dehydrogenase"/>
    <property type="match status" value="1"/>
</dbReference>
<dbReference type="InterPro" id="IPR011044">
    <property type="entry name" value="Quino_amine_DH_bsu"/>
</dbReference>
<evidence type="ECO:0000313" key="2">
    <source>
        <dbReference type="EMBL" id="KKS93139.1"/>
    </source>
</evidence>
<protein>
    <submittedName>
        <fullName evidence="2">Uncharacterized protein</fullName>
    </submittedName>
</protein>
<accession>A0A0G1D654</accession>
<evidence type="ECO:0000256" key="1">
    <source>
        <dbReference type="SAM" id="Phobius"/>
    </source>
</evidence>
<dbReference type="InterPro" id="IPR011042">
    <property type="entry name" value="6-blade_b-propeller_TolB-like"/>
</dbReference>
<organism evidence="2 3">
    <name type="scientific">Candidatus Collierbacteria bacterium GW2011_GWC2_43_12</name>
    <dbReference type="NCBI Taxonomy" id="1618390"/>
    <lineage>
        <taxon>Bacteria</taxon>
        <taxon>Candidatus Collieribacteriota</taxon>
    </lineage>
</organism>
<keyword evidence="1" id="KW-0472">Membrane</keyword>
<sequence>MGIFWHNSVCDCYSIISVNTGLGLSFLRIVNEEGSNGWAQVYARIPFDDSELQNKGALFGVIYGEEKEGWAEKDMELMGWVEDYFNKVENGGVLLDFFEKWRSGYPNLSGVWVWVQEREGNREVMLVRTGGAEIFLLRGEKEFDFSASMLEGKVAKGKVEEDDRIAIWTEGVLEIVGKKSLSEMGEGETTYFNETIKNRNFAGAGLVLNFRKFEDETAEITSIEVEPIKLTINEPEEVIPRRAEDRQGQELVNERYVGPIGIKEKLSNWWMKTVSRVRRPIHQKDVAVVKETSKRKKWAVLLGLLFLLVLLISLVTGSLKIRREAEQKKWVEYSEPIEKSLQEAAGLVSLNPSGARKLVQDAKTIFEAKRGDFEGGKYSDALDELEKKIENTWTLVSGEKESQIEEVARIDLVRQGFKGDRLSLIKDRHLVAFDGTMGVVMTVELSTKDIKVIAGKGEGLGWIDAVGDNSRMVVLNSSGVRNAINGQDLIKFDAAVAKPVAMGRFGSNLYILDQGNKEIFKYAAIGDGYGERSRWLKQDQNMSILPVDMAIDSDIWVVSAEGEVEKYRRGSKENFSISGLTSGVKISRMAVEPEGDRIALLDNNSGVVAVCSKTSGSCTQLLKSEKLREAKDVEFDEKGNLLVLLPGVVGILK</sequence>
<evidence type="ECO:0000313" key="3">
    <source>
        <dbReference type="Proteomes" id="UP000033980"/>
    </source>
</evidence>
<gene>
    <name evidence="2" type="ORF">UV68_C0026G0012</name>
</gene>
<feature type="transmembrane region" description="Helical" evidence="1">
    <location>
        <begin position="298"/>
        <end position="319"/>
    </location>
</feature>
<keyword evidence="1" id="KW-0812">Transmembrane</keyword>
<dbReference type="EMBL" id="LCFK01000026">
    <property type="protein sequence ID" value="KKS93139.1"/>
    <property type="molecule type" value="Genomic_DNA"/>
</dbReference>